<accession>A0A382X011</accession>
<dbReference type="PANTHER" id="PTHR32024">
    <property type="entry name" value="TRK SYSTEM POTASSIUM UPTAKE PROTEIN TRKG-RELATED"/>
    <property type="match status" value="1"/>
</dbReference>
<dbReference type="EMBL" id="UINC01163746">
    <property type="protein sequence ID" value="SVD64214.1"/>
    <property type="molecule type" value="Genomic_DNA"/>
</dbReference>
<keyword evidence="1" id="KW-0472">Membrane</keyword>
<keyword evidence="1" id="KW-1133">Transmembrane helix</keyword>
<protein>
    <submittedName>
        <fullName evidence="2">Uncharacterized protein</fullName>
    </submittedName>
</protein>
<name>A0A382X011_9ZZZZ</name>
<organism evidence="2">
    <name type="scientific">marine metagenome</name>
    <dbReference type="NCBI Taxonomy" id="408172"/>
    <lineage>
        <taxon>unclassified sequences</taxon>
        <taxon>metagenomes</taxon>
        <taxon>ecological metagenomes</taxon>
    </lineage>
</organism>
<proteinExistence type="predicted"/>
<sequence>MSRFSLIYIGCFLILLGIFSFFNIIYSYYFNILLNIDAYTYSFFISLILGLSAIFFKKIKFKKILIYEKIITVLFGYFFFPLIISIPFYFSLYNISFLHCYFEAISGFTSTGFTIFDNIKQIDKSLILWRSTSQWIGGLYFLFSLLLLIDIFDENLKKSVTNYISFDSTEISKQSLKIIILYAFLTFVIFLLFKLINLRTFDAFNFSLTIISSGGFLSINNYDNLFVTD</sequence>
<evidence type="ECO:0000313" key="2">
    <source>
        <dbReference type="EMBL" id="SVD64214.1"/>
    </source>
</evidence>
<gene>
    <name evidence="2" type="ORF">METZ01_LOCUS417068</name>
</gene>
<feature type="transmembrane region" description="Helical" evidence="1">
    <location>
        <begin position="70"/>
        <end position="90"/>
    </location>
</feature>
<feature type="transmembrane region" description="Helical" evidence="1">
    <location>
        <begin position="96"/>
        <end position="116"/>
    </location>
</feature>
<dbReference type="AlphaFoldDB" id="A0A382X011"/>
<feature type="transmembrane region" description="Helical" evidence="1">
    <location>
        <begin position="178"/>
        <end position="196"/>
    </location>
</feature>
<feature type="transmembrane region" description="Helical" evidence="1">
    <location>
        <begin position="38"/>
        <end position="58"/>
    </location>
</feature>
<feature type="transmembrane region" description="Helical" evidence="1">
    <location>
        <begin position="7"/>
        <end position="26"/>
    </location>
</feature>
<feature type="transmembrane region" description="Helical" evidence="1">
    <location>
        <begin position="128"/>
        <end position="149"/>
    </location>
</feature>
<reference evidence="2" key="1">
    <citation type="submission" date="2018-05" db="EMBL/GenBank/DDBJ databases">
        <authorList>
            <person name="Lanie J.A."/>
            <person name="Ng W.-L."/>
            <person name="Kazmierczak K.M."/>
            <person name="Andrzejewski T.M."/>
            <person name="Davidsen T.M."/>
            <person name="Wayne K.J."/>
            <person name="Tettelin H."/>
            <person name="Glass J.I."/>
            <person name="Rusch D."/>
            <person name="Podicherti R."/>
            <person name="Tsui H.-C.T."/>
            <person name="Winkler M.E."/>
        </authorList>
    </citation>
    <scope>NUCLEOTIDE SEQUENCE</scope>
</reference>
<keyword evidence="1" id="KW-0812">Transmembrane</keyword>
<feature type="non-terminal residue" evidence="2">
    <location>
        <position position="229"/>
    </location>
</feature>
<dbReference type="PANTHER" id="PTHR32024:SF2">
    <property type="entry name" value="TRK SYSTEM POTASSIUM UPTAKE PROTEIN TRKG-RELATED"/>
    <property type="match status" value="1"/>
</dbReference>
<evidence type="ECO:0000256" key="1">
    <source>
        <dbReference type="SAM" id="Phobius"/>
    </source>
</evidence>